<dbReference type="Pfam" id="PF02518">
    <property type="entry name" value="HATPase_c"/>
    <property type="match status" value="1"/>
</dbReference>
<comment type="catalytic activity">
    <reaction evidence="1">
        <text>ATP + protein L-histidine = ADP + protein N-phospho-L-histidine.</text>
        <dbReference type="EC" id="2.7.13.3"/>
    </reaction>
</comment>
<dbReference type="SMART" id="SM00388">
    <property type="entry name" value="HisKA"/>
    <property type="match status" value="1"/>
</dbReference>
<keyword evidence="4" id="KW-1133">Transmembrane helix</keyword>
<keyword evidence="7" id="KW-1185">Reference proteome</keyword>
<dbReference type="PANTHER" id="PTHR43547">
    <property type="entry name" value="TWO-COMPONENT HISTIDINE KINASE"/>
    <property type="match status" value="1"/>
</dbReference>
<dbReference type="SMART" id="SM00387">
    <property type="entry name" value="HATPase_c"/>
    <property type="match status" value="1"/>
</dbReference>
<organism evidence="6 7">
    <name type="scientific">Sphingobacterium litopenaei</name>
    <dbReference type="NCBI Taxonomy" id="2763500"/>
    <lineage>
        <taxon>Bacteria</taxon>
        <taxon>Pseudomonadati</taxon>
        <taxon>Bacteroidota</taxon>
        <taxon>Sphingobacteriia</taxon>
        <taxon>Sphingobacteriales</taxon>
        <taxon>Sphingobacteriaceae</taxon>
        <taxon>Sphingobacterium</taxon>
    </lineage>
</organism>
<evidence type="ECO:0000259" key="5">
    <source>
        <dbReference type="PROSITE" id="PS50109"/>
    </source>
</evidence>
<keyword evidence="4" id="KW-0812">Transmembrane</keyword>
<dbReference type="Gene3D" id="3.30.565.10">
    <property type="entry name" value="Histidine kinase-like ATPase, C-terminal domain"/>
    <property type="match status" value="1"/>
</dbReference>
<evidence type="ECO:0000313" key="7">
    <source>
        <dbReference type="Proteomes" id="UP000651271"/>
    </source>
</evidence>
<dbReference type="InterPro" id="IPR011123">
    <property type="entry name" value="Y_Y_Y"/>
</dbReference>
<dbReference type="PANTHER" id="PTHR43547:SF2">
    <property type="entry name" value="HYBRID SIGNAL TRANSDUCTION HISTIDINE KINASE C"/>
    <property type="match status" value="1"/>
</dbReference>
<dbReference type="PROSITE" id="PS50109">
    <property type="entry name" value="HIS_KIN"/>
    <property type="match status" value="1"/>
</dbReference>
<evidence type="ECO:0000256" key="4">
    <source>
        <dbReference type="SAM" id="Phobius"/>
    </source>
</evidence>
<proteinExistence type="predicted"/>
<dbReference type="CDD" id="cd00082">
    <property type="entry name" value="HisKA"/>
    <property type="match status" value="1"/>
</dbReference>
<dbReference type="Pfam" id="PF00512">
    <property type="entry name" value="HisKA"/>
    <property type="match status" value="1"/>
</dbReference>
<dbReference type="EMBL" id="JACOIJ010000013">
    <property type="protein sequence ID" value="MBD1429636.1"/>
    <property type="molecule type" value="Genomic_DNA"/>
</dbReference>
<dbReference type="Pfam" id="PF07495">
    <property type="entry name" value="Y_Y_Y"/>
    <property type="match status" value="1"/>
</dbReference>
<comment type="caution">
    <text evidence="6">The sequence shown here is derived from an EMBL/GenBank/DDBJ whole genome shotgun (WGS) entry which is preliminary data.</text>
</comment>
<evidence type="ECO:0000313" key="6">
    <source>
        <dbReference type="EMBL" id="MBD1429636.1"/>
    </source>
</evidence>
<dbReference type="InterPro" id="IPR036890">
    <property type="entry name" value="HATPase_C_sf"/>
</dbReference>
<dbReference type="SUPFAM" id="SSF55874">
    <property type="entry name" value="ATPase domain of HSP90 chaperone/DNA topoisomerase II/histidine kinase"/>
    <property type="match status" value="1"/>
</dbReference>
<dbReference type="InterPro" id="IPR003661">
    <property type="entry name" value="HisK_dim/P_dom"/>
</dbReference>
<reference evidence="6 7" key="1">
    <citation type="submission" date="2020-08" db="EMBL/GenBank/DDBJ databases">
        <title>Sphingobacterium sp. DN04309 isolated from aquaculture water.</title>
        <authorList>
            <person name="Zhang M."/>
        </authorList>
    </citation>
    <scope>NUCLEOTIDE SEQUENCE [LARGE SCALE GENOMIC DNA]</scope>
    <source>
        <strain evidence="6 7">DN04309</strain>
    </source>
</reference>
<name>A0ABR7YEB1_9SPHI</name>
<dbReference type="PRINTS" id="PR00344">
    <property type="entry name" value="BCTRLSENSOR"/>
</dbReference>
<dbReference type="RefSeq" id="WP_165290886.1">
    <property type="nucleotide sequence ID" value="NZ_JACOIJ010000013.1"/>
</dbReference>
<dbReference type="InterPro" id="IPR003594">
    <property type="entry name" value="HATPase_dom"/>
</dbReference>
<dbReference type="InterPro" id="IPR004358">
    <property type="entry name" value="Sig_transdc_His_kin-like_C"/>
</dbReference>
<protein>
    <recommendedName>
        <fullName evidence="2">histidine kinase</fullName>
        <ecNumber evidence="2">2.7.13.3</ecNumber>
    </recommendedName>
</protein>
<dbReference type="Proteomes" id="UP000651271">
    <property type="component" value="Unassembled WGS sequence"/>
</dbReference>
<dbReference type="SUPFAM" id="SSF63829">
    <property type="entry name" value="Calcium-dependent phosphotriesterase"/>
    <property type="match status" value="2"/>
</dbReference>
<dbReference type="InterPro" id="IPR011110">
    <property type="entry name" value="Reg_prop"/>
</dbReference>
<dbReference type="InterPro" id="IPR005467">
    <property type="entry name" value="His_kinase_dom"/>
</dbReference>
<keyword evidence="4" id="KW-0472">Membrane</keyword>
<evidence type="ECO:0000256" key="2">
    <source>
        <dbReference type="ARBA" id="ARBA00012438"/>
    </source>
</evidence>
<dbReference type="Gene3D" id="2.60.40.10">
    <property type="entry name" value="Immunoglobulins"/>
    <property type="match status" value="1"/>
</dbReference>
<keyword evidence="3" id="KW-0597">Phosphoprotein</keyword>
<dbReference type="Pfam" id="PF07494">
    <property type="entry name" value="Reg_prop"/>
    <property type="match status" value="6"/>
</dbReference>
<dbReference type="SUPFAM" id="SSF47384">
    <property type="entry name" value="Homodimeric domain of signal transducing histidine kinase"/>
    <property type="match status" value="1"/>
</dbReference>
<sequence length="1052" mass="121400">MMKYIGLWLCALIVIILPTALYAQPYYFNHYQINDGLSNNTVICSMQDSYGFLWFGTKDGLDRFDGNSFKHFDIKNQLRNTIANNIISLVEDDHKQIWIGTDQGIYIYNPLYETFTLLNQEFANSDVPVIKKDYRNNIWFIANQNLYFYDFTKKIIKKITADQNNISALYCTNEGKLYYGTFTGKICLLEQFESKTILDLERIYGPKDWFAIQKIIENDRGQLIFGTSKAGVGSISKGDKTVNWLLGIEHLRQFLYVRDIFQLNNQEYWFATESGLFIYNIESKKFINIKKAENNPWGLSDNAIYNILKDKDGGIWLGTYFGGINYYHKNNNLIQKFMSKMQGGDLLGTVVRVINKDKNGKIWLGTENGGLSKLDPLTNKIENYSVENVGLADNNIHGLLTYEDNIILGTFVYGMDIFNSTQKRVIYHAEYDGNSSTSLKSNFLYDIKKSKSGKILLASTRGHYSFDIKNKFFHPILDVPFRMSYTTVFEDSNGYVWLGTWRNGLYMYHPNKKIKKHFIHQADNPNSLPNNKINFIAEDSKGNIWIATEGGLSKLIYKNGDFEFVKPKISLPSKIVFAILEDKSNNLWITTSKGLTRYNPTSNNTRLFNIESGLPSIQFNYNSAFDDGEGNFYFGTINGLIRFNPEKLNQIKYNANTPIYITKLTINNKEIHQYDPDSLLKHSILFTDEIILQYNQSSFSLDFTALLFDSPQSVKYSYKLDGINKDWVTTNGSNRAHFTKLLPGNYDFVVKAEDPNGIAISSERKLKIKILPPFWASIPAFILYFIIIIGLILFVAYHFSERIKQKNKEHLLTIQNQREQELYQAKINFYTDVVHEIRTPLTLIKAPLEKLISKVPENPITDKLLKNIQNNTERLISLSNQLLDFRKVETKGFKFHFELKNISLATQDIVDNFRETLDSQHKKLTYVIAKNIESYIDLDAYEIICNNLLNNALKYSKKIIELHLEKDEENSVLLLTIKNDGLLIPDEDREYVFEPFNRLEHNKSIPGSGLGLALSQSLALKMNGIINYNIDNKNLNTFTLRLPLNQTYVYEC</sequence>
<gene>
    <name evidence="6" type="ORF">H8B04_08645</name>
</gene>
<accession>A0ABR7YEB1</accession>
<feature type="transmembrane region" description="Helical" evidence="4">
    <location>
        <begin position="774"/>
        <end position="799"/>
    </location>
</feature>
<dbReference type="Gene3D" id="1.10.287.130">
    <property type="match status" value="1"/>
</dbReference>
<feature type="domain" description="Histidine kinase" evidence="5">
    <location>
        <begin position="832"/>
        <end position="1046"/>
    </location>
</feature>
<evidence type="ECO:0000256" key="3">
    <source>
        <dbReference type="ARBA" id="ARBA00022553"/>
    </source>
</evidence>
<dbReference type="InterPro" id="IPR013783">
    <property type="entry name" value="Ig-like_fold"/>
</dbReference>
<dbReference type="Gene3D" id="2.130.10.10">
    <property type="entry name" value="YVTN repeat-like/Quinoprotein amine dehydrogenase"/>
    <property type="match status" value="2"/>
</dbReference>
<dbReference type="EC" id="2.7.13.3" evidence="2"/>
<dbReference type="SUPFAM" id="SSF69322">
    <property type="entry name" value="Tricorn protease domain 2"/>
    <property type="match status" value="1"/>
</dbReference>
<dbReference type="InterPro" id="IPR015943">
    <property type="entry name" value="WD40/YVTN_repeat-like_dom_sf"/>
</dbReference>
<evidence type="ECO:0000256" key="1">
    <source>
        <dbReference type="ARBA" id="ARBA00000085"/>
    </source>
</evidence>
<dbReference type="InterPro" id="IPR036097">
    <property type="entry name" value="HisK_dim/P_sf"/>
</dbReference>